<comment type="caution">
    <text evidence="3">The sequence shown here is derived from an EMBL/GenBank/DDBJ whole genome shotgun (WGS) entry which is preliminary data.</text>
</comment>
<reference evidence="3 4" key="1">
    <citation type="submission" date="2024-01" db="EMBL/GenBank/DDBJ databases">
        <title>The complete chloroplast genome sequence of Lithospermum erythrorhizon: insights into the phylogenetic relationship among Boraginaceae species and the maternal lineages of purple gromwells.</title>
        <authorList>
            <person name="Okada T."/>
            <person name="Watanabe K."/>
        </authorList>
    </citation>
    <scope>NUCLEOTIDE SEQUENCE [LARGE SCALE GENOMIC DNA]</scope>
</reference>
<dbReference type="InterPro" id="IPR032675">
    <property type="entry name" value="LRR_dom_sf"/>
</dbReference>
<dbReference type="InterPro" id="IPR008906">
    <property type="entry name" value="HATC_C_dom"/>
</dbReference>
<proteinExistence type="predicted"/>
<dbReference type="SMART" id="SM00256">
    <property type="entry name" value="FBOX"/>
    <property type="match status" value="2"/>
</dbReference>
<dbReference type="GO" id="GO:0046983">
    <property type="term" value="F:protein dimerization activity"/>
    <property type="evidence" value="ECO:0007669"/>
    <property type="project" value="InterPro"/>
</dbReference>
<evidence type="ECO:0000256" key="1">
    <source>
        <dbReference type="SAM" id="MobiDB-lite"/>
    </source>
</evidence>
<dbReference type="Gene3D" id="1.20.1280.50">
    <property type="match status" value="1"/>
</dbReference>
<dbReference type="InterPro" id="IPR001810">
    <property type="entry name" value="F-box_dom"/>
</dbReference>
<protein>
    <recommendedName>
        <fullName evidence="2">F-box domain-containing protein</fullName>
    </recommendedName>
</protein>
<evidence type="ECO:0000259" key="2">
    <source>
        <dbReference type="PROSITE" id="PS50181"/>
    </source>
</evidence>
<name>A0AAV3RAI1_LITER</name>
<dbReference type="PROSITE" id="PS50181">
    <property type="entry name" value="FBOX"/>
    <property type="match status" value="2"/>
</dbReference>
<dbReference type="EMBL" id="BAABME010007905">
    <property type="protein sequence ID" value="GAA0171992.1"/>
    <property type="molecule type" value="Genomic_DNA"/>
</dbReference>
<dbReference type="PANTHER" id="PTHR38926:SF2">
    <property type="entry name" value="F-BOX_LRR-REPEAT PROTEIN 21-RELATED"/>
    <property type="match status" value="1"/>
</dbReference>
<keyword evidence="4" id="KW-1185">Reference proteome</keyword>
<dbReference type="AlphaFoldDB" id="A0AAV3RAI1"/>
<evidence type="ECO:0000313" key="3">
    <source>
        <dbReference type="EMBL" id="GAA0171992.1"/>
    </source>
</evidence>
<dbReference type="Gene3D" id="3.80.10.10">
    <property type="entry name" value="Ribonuclease Inhibitor"/>
    <property type="match status" value="1"/>
</dbReference>
<dbReference type="PANTHER" id="PTHR38926">
    <property type="entry name" value="F-BOX DOMAIN CONTAINING PROTEIN, EXPRESSED"/>
    <property type="match status" value="1"/>
</dbReference>
<dbReference type="Proteomes" id="UP001454036">
    <property type="component" value="Unassembled WGS sequence"/>
</dbReference>
<feature type="compositionally biased region" description="Basic and acidic residues" evidence="1">
    <location>
        <begin position="22"/>
        <end position="33"/>
    </location>
</feature>
<gene>
    <name evidence="3" type="ORF">LIER_25906</name>
</gene>
<dbReference type="SUPFAM" id="SSF81383">
    <property type="entry name" value="F-box domain"/>
    <property type="match status" value="2"/>
</dbReference>
<feature type="domain" description="F-box" evidence="2">
    <location>
        <begin position="48"/>
        <end position="95"/>
    </location>
</feature>
<dbReference type="Pfam" id="PF12937">
    <property type="entry name" value="F-box-like"/>
    <property type="match status" value="1"/>
</dbReference>
<organism evidence="3 4">
    <name type="scientific">Lithospermum erythrorhizon</name>
    <name type="common">Purple gromwell</name>
    <name type="synonym">Lithospermum officinale var. erythrorhizon</name>
    <dbReference type="NCBI Taxonomy" id="34254"/>
    <lineage>
        <taxon>Eukaryota</taxon>
        <taxon>Viridiplantae</taxon>
        <taxon>Streptophyta</taxon>
        <taxon>Embryophyta</taxon>
        <taxon>Tracheophyta</taxon>
        <taxon>Spermatophyta</taxon>
        <taxon>Magnoliopsida</taxon>
        <taxon>eudicotyledons</taxon>
        <taxon>Gunneridae</taxon>
        <taxon>Pentapetalae</taxon>
        <taxon>asterids</taxon>
        <taxon>lamiids</taxon>
        <taxon>Boraginales</taxon>
        <taxon>Boraginaceae</taxon>
        <taxon>Boraginoideae</taxon>
        <taxon>Lithospermeae</taxon>
        <taxon>Lithospermum</taxon>
    </lineage>
</organism>
<sequence>MAKRASEQLTTVFFFFAHKEQRSYATPERKNKESSSSTSTLKPVPPPPPPWVELPEDIMANILRKIGSNGLLRSAQEVCSTWRMICRDPAMWRVIDMWKLGDDYEFSIHGYNVLCRHAVDLSQGQVTECNIEGFLTDDLLEYIVERCGQLRCLRLLHCDISVPPPPPPWVELPVDITANILRKIGSNGLLRSAQEVCSTWRMIYRDLAMWRVIDMWKLGDDYEFSVHGYNVLCRHAVDLRQGQVIECNIEGLAQLYRNLVQTKKHICYNWISELVKLALFLPVATVSVERVFSTMKYVKNEPRNRMEDP</sequence>
<accession>A0AAV3RAI1</accession>
<dbReference type="CDD" id="cd22164">
    <property type="entry name" value="F-box_AtSKIP19-like"/>
    <property type="match status" value="2"/>
</dbReference>
<feature type="region of interest" description="Disordered" evidence="1">
    <location>
        <begin position="22"/>
        <end position="50"/>
    </location>
</feature>
<dbReference type="Pfam" id="PF05699">
    <property type="entry name" value="Dimer_Tnp_hAT"/>
    <property type="match status" value="1"/>
</dbReference>
<dbReference type="InterPro" id="IPR036047">
    <property type="entry name" value="F-box-like_dom_sf"/>
</dbReference>
<evidence type="ECO:0000313" key="4">
    <source>
        <dbReference type="Proteomes" id="UP001454036"/>
    </source>
</evidence>
<feature type="domain" description="F-box" evidence="2">
    <location>
        <begin position="166"/>
        <end position="213"/>
    </location>
</feature>